<feature type="compositionally biased region" description="Basic residues" evidence="6">
    <location>
        <begin position="463"/>
        <end position="481"/>
    </location>
</feature>
<dbReference type="EMBL" id="KV441548">
    <property type="protein sequence ID" value="OAG12169.1"/>
    <property type="molecule type" value="Genomic_DNA"/>
</dbReference>
<dbReference type="PANTHER" id="PTHR15835">
    <property type="entry name" value="NUCLEAR-INTERACTING PARTNER OF ALK"/>
    <property type="match status" value="1"/>
</dbReference>
<protein>
    <submittedName>
        <fullName evidence="9">Zf-C3HC-domain-containing protein</fullName>
    </submittedName>
</protein>
<keyword evidence="10" id="KW-1185">Reference proteome</keyword>
<dbReference type="STRING" id="1460663.A0A177CZT0"/>
<feature type="compositionally biased region" description="Polar residues" evidence="6">
    <location>
        <begin position="116"/>
        <end position="126"/>
    </location>
</feature>
<accession>A0A177CZT0</accession>
<dbReference type="Pfam" id="PF08600">
    <property type="entry name" value="NuBaID_C"/>
    <property type="match status" value="1"/>
</dbReference>
<evidence type="ECO:0000313" key="10">
    <source>
        <dbReference type="Proteomes" id="UP000077069"/>
    </source>
</evidence>
<feature type="compositionally biased region" description="Polar residues" evidence="6">
    <location>
        <begin position="435"/>
        <end position="448"/>
    </location>
</feature>
<evidence type="ECO:0000256" key="1">
    <source>
        <dbReference type="ARBA" id="ARBA00004123"/>
    </source>
</evidence>
<proteinExistence type="predicted"/>
<evidence type="ECO:0000256" key="2">
    <source>
        <dbReference type="ARBA" id="ARBA00022723"/>
    </source>
</evidence>
<dbReference type="PANTHER" id="PTHR15835:SF6">
    <property type="entry name" value="ZINC FINGER C3HC-TYPE PROTEIN 1"/>
    <property type="match status" value="1"/>
</dbReference>
<dbReference type="Pfam" id="PF07967">
    <property type="entry name" value="zf-C3HC"/>
    <property type="match status" value="1"/>
</dbReference>
<keyword evidence="5" id="KW-0539">Nucleus</keyword>
<feature type="domain" description="C3HC-type" evidence="7">
    <location>
        <begin position="134"/>
        <end position="277"/>
    </location>
</feature>
<name>A0A177CZT0_9PLEO</name>
<dbReference type="AlphaFoldDB" id="A0A177CZT0"/>
<evidence type="ECO:0000256" key="6">
    <source>
        <dbReference type="SAM" id="MobiDB-lite"/>
    </source>
</evidence>
<feature type="domain" description="NuBaID C-terminal" evidence="8">
    <location>
        <begin position="320"/>
        <end position="397"/>
    </location>
</feature>
<feature type="compositionally biased region" description="Basic and acidic residues" evidence="6">
    <location>
        <begin position="419"/>
        <end position="431"/>
    </location>
</feature>
<dbReference type="InterPro" id="IPR013909">
    <property type="entry name" value="NuBaID_C"/>
</dbReference>
<evidence type="ECO:0000313" key="9">
    <source>
        <dbReference type="EMBL" id="OAG12169.1"/>
    </source>
</evidence>
<organism evidence="9 10">
    <name type="scientific">Paraphaeosphaeria sporulosa</name>
    <dbReference type="NCBI Taxonomy" id="1460663"/>
    <lineage>
        <taxon>Eukaryota</taxon>
        <taxon>Fungi</taxon>
        <taxon>Dikarya</taxon>
        <taxon>Ascomycota</taxon>
        <taxon>Pezizomycotina</taxon>
        <taxon>Dothideomycetes</taxon>
        <taxon>Pleosporomycetidae</taxon>
        <taxon>Pleosporales</taxon>
        <taxon>Massarineae</taxon>
        <taxon>Didymosphaeriaceae</taxon>
        <taxon>Paraphaeosphaeria</taxon>
    </lineage>
</organism>
<reference evidence="9 10" key="1">
    <citation type="submission" date="2016-05" db="EMBL/GenBank/DDBJ databases">
        <title>Comparative analysis of secretome profiles of manganese(II)-oxidizing ascomycete fungi.</title>
        <authorList>
            <consortium name="DOE Joint Genome Institute"/>
            <person name="Zeiner C.A."/>
            <person name="Purvine S.O."/>
            <person name="Zink E.M."/>
            <person name="Wu S."/>
            <person name="Pasa-Tolic L."/>
            <person name="Chaput D.L."/>
            <person name="Haridas S."/>
            <person name="Grigoriev I.V."/>
            <person name="Santelli C.M."/>
            <person name="Hansel C.M."/>
        </authorList>
    </citation>
    <scope>NUCLEOTIDE SEQUENCE [LARGE SCALE GENOMIC DNA]</scope>
    <source>
        <strain evidence="9 10">AP3s5-JAC2a</strain>
    </source>
</reference>
<dbReference type="OrthoDB" id="2592092at2759"/>
<comment type="subcellular location">
    <subcellularLocation>
        <location evidence="1">Nucleus</location>
    </subcellularLocation>
</comment>
<feature type="region of interest" description="Disordered" evidence="6">
    <location>
        <begin position="33"/>
        <end position="132"/>
    </location>
</feature>
<evidence type="ECO:0000256" key="3">
    <source>
        <dbReference type="ARBA" id="ARBA00022771"/>
    </source>
</evidence>
<dbReference type="GO" id="GO:0005634">
    <property type="term" value="C:nucleus"/>
    <property type="evidence" value="ECO:0007669"/>
    <property type="project" value="UniProtKB-SubCell"/>
</dbReference>
<gene>
    <name evidence="9" type="ORF">CC84DRAFT_1254494</name>
</gene>
<dbReference type="Proteomes" id="UP000077069">
    <property type="component" value="Unassembled WGS sequence"/>
</dbReference>
<evidence type="ECO:0000259" key="8">
    <source>
        <dbReference type="Pfam" id="PF08600"/>
    </source>
</evidence>
<keyword evidence="4" id="KW-0862">Zinc</keyword>
<feature type="compositionally biased region" description="Polar residues" evidence="6">
    <location>
        <begin position="76"/>
        <end position="91"/>
    </location>
</feature>
<sequence>MASSPPRAQEPALATTKRKFDTLLDRLQNASASTTSLANTLRESNGSTASFTIPATPEPASKRNRLSDIGMDRSRQVSGSERIQQLKSQLLTPRKEGLDKASSPKGSPSGLRVVGQHQTSVKSTTPRKPANYQPYSQEQFLARLKTFADVKKWTNKPDAIDEVEWAKRGWSCDSWNTVACKGGCEKRLVVRLRPKRKDKDGKELDMSEDLTVEVEPALVDKYQELIVDAHREDCLWKKRGCQDDIYHIPIPNRAQSTADLLARYQSFLPIVNDLPILEDLIYPDPRIEDLLKRVPTSFFTLPGSEISASPPATPSEIVSFLFAVFGWKGVSETKISMAVCSHCHQRVGLWLVNNDRLKEMSKKLGVPIETLRLNLVESHREHCPWKNPNTQHNPTDGPIANMAGWQTQEFMLLGTRRERKEREPTHTRNIESVDLGSTVSYPRGSTESVRPDKEDEDKDLQSKWKKLKAKLKRTASKKSLRSTKSVKSTKSAKSVAEKE</sequence>
<feature type="region of interest" description="Disordered" evidence="6">
    <location>
        <begin position="419"/>
        <end position="499"/>
    </location>
</feature>
<dbReference type="GO" id="GO:0008270">
    <property type="term" value="F:zinc ion binding"/>
    <property type="evidence" value="ECO:0007669"/>
    <property type="project" value="UniProtKB-KW"/>
</dbReference>
<dbReference type="GeneID" id="28767954"/>
<dbReference type="InterPro" id="IPR012935">
    <property type="entry name" value="NuBaID_N"/>
</dbReference>
<dbReference type="InParanoid" id="A0A177CZT0"/>
<feature type="compositionally biased region" description="Polar residues" evidence="6">
    <location>
        <begin position="33"/>
        <end position="53"/>
    </location>
</feature>
<feature type="compositionally biased region" description="Low complexity" evidence="6">
    <location>
        <begin position="482"/>
        <end position="499"/>
    </location>
</feature>
<keyword evidence="2" id="KW-0479">Metal-binding</keyword>
<evidence type="ECO:0000256" key="4">
    <source>
        <dbReference type="ARBA" id="ARBA00022833"/>
    </source>
</evidence>
<evidence type="ECO:0000256" key="5">
    <source>
        <dbReference type="ARBA" id="ARBA00023242"/>
    </source>
</evidence>
<dbReference type="RefSeq" id="XP_018042534.1">
    <property type="nucleotide sequence ID" value="XM_018184468.1"/>
</dbReference>
<evidence type="ECO:0000259" key="7">
    <source>
        <dbReference type="Pfam" id="PF07967"/>
    </source>
</evidence>
<keyword evidence="3" id="KW-0863">Zinc-finger</keyword>